<evidence type="ECO:0000256" key="1">
    <source>
        <dbReference type="ARBA" id="ARBA00005396"/>
    </source>
</evidence>
<evidence type="ECO:0000313" key="7">
    <source>
        <dbReference type="EMBL" id="CAF3671909.1"/>
    </source>
</evidence>
<gene>
    <name evidence="6" type="ORF">OVA965_LOCUS9046</name>
    <name evidence="7" type="ORF">TMI583_LOCUS9042</name>
</gene>
<evidence type="ECO:0000256" key="2">
    <source>
        <dbReference type="ARBA" id="ARBA00022448"/>
    </source>
</evidence>
<sequence>MASFIAKTLVGNEFDKVMKGIGLGDNDNNPVNSDVSSDDLLAAQAKRDADDKQCKAKHAESERQREEVRQKIRDKKKDDKSRSPIHSPKATSSHKKQTTTVETRTVPSAATAQNNT</sequence>
<dbReference type="GO" id="GO:0006887">
    <property type="term" value="P:exocytosis"/>
    <property type="evidence" value="ECO:0007669"/>
    <property type="project" value="UniProtKB-KW"/>
</dbReference>
<accession>A0A8S2HQK2</accession>
<keyword evidence="2" id="KW-0813">Transport</keyword>
<evidence type="ECO:0000313" key="8">
    <source>
        <dbReference type="Proteomes" id="UP000682733"/>
    </source>
</evidence>
<organism evidence="7 8">
    <name type="scientific">Didymodactylos carnosus</name>
    <dbReference type="NCBI Taxonomy" id="1234261"/>
    <lineage>
        <taxon>Eukaryota</taxon>
        <taxon>Metazoa</taxon>
        <taxon>Spiralia</taxon>
        <taxon>Gnathifera</taxon>
        <taxon>Rotifera</taxon>
        <taxon>Eurotatoria</taxon>
        <taxon>Bdelloidea</taxon>
        <taxon>Philodinida</taxon>
        <taxon>Philodinidae</taxon>
        <taxon>Didymodactylos</taxon>
    </lineage>
</organism>
<dbReference type="Pfam" id="PF05835">
    <property type="entry name" value="Synaphin"/>
    <property type="match status" value="1"/>
</dbReference>
<reference evidence="7" key="1">
    <citation type="submission" date="2021-02" db="EMBL/GenBank/DDBJ databases">
        <authorList>
            <person name="Nowell W R."/>
        </authorList>
    </citation>
    <scope>NUCLEOTIDE SEQUENCE</scope>
</reference>
<protein>
    <submittedName>
        <fullName evidence="7">Uncharacterized protein</fullName>
    </submittedName>
</protein>
<name>A0A8S2HQK2_9BILA</name>
<dbReference type="GO" id="GO:0006836">
    <property type="term" value="P:neurotransmitter transport"/>
    <property type="evidence" value="ECO:0007669"/>
    <property type="project" value="UniProtKB-KW"/>
</dbReference>
<feature type="compositionally biased region" description="Low complexity" evidence="5">
    <location>
        <begin position="25"/>
        <end position="44"/>
    </location>
</feature>
<dbReference type="Proteomes" id="UP000682733">
    <property type="component" value="Unassembled WGS sequence"/>
</dbReference>
<keyword evidence="3" id="KW-0268">Exocytosis</keyword>
<feature type="compositionally biased region" description="Basic and acidic residues" evidence="5">
    <location>
        <begin position="45"/>
        <end position="82"/>
    </location>
</feature>
<dbReference type="Proteomes" id="UP000677228">
    <property type="component" value="Unassembled WGS sequence"/>
</dbReference>
<feature type="non-terminal residue" evidence="7">
    <location>
        <position position="1"/>
    </location>
</feature>
<dbReference type="EMBL" id="CAJOBA010003143">
    <property type="protein sequence ID" value="CAF3671909.1"/>
    <property type="molecule type" value="Genomic_DNA"/>
</dbReference>
<evidence type="ECO:0000256" key="4">
    <source>
        <dbReference type="ARBA" id="ARBA00022775"/>
    </source>
</evidence>
<comment type="similarity">
    <text evidence="1">Belongs to the complexin/synaphin family.</text>
</comment>
<evidence type="ECO:0000256" key="5">
    <source>
        <dbReference type="SAM" id="MobiDB-lite"/>
    </source>
</evidence>
<feature type="compositionally biased region" description="Polar residues" evidence="5">
    <location>
        <begin position="98"/>
        <end position="116"/>
    </location>
</feature>
<dbReference type="EMBL" id="CAJNOK010003142">
    <property type="protein sequence ID" value="CAF0889443.1"/>
    <property type="molecule type" value="Genomic_DNA"/>
</dbReference>
<evidence type="ECO:0000313" key="6">
    <source>
        <dbReference type="EMBL" id="CAF0889443.1"/>
    </source>
</evidence>
<dbReference type="GO" id="GO:0019905">
    <property type="term" value="F:syntaxin binding"/>
    <property type="evidence" value="ECO:0007669"/>
    <property type="project" value="InterPro"/>
</dbReference>
<keyword evidence="4" id="KW-0532">Neurotransmitter transport</keyword>
<evidence type="ECO:0000256" key="3">
    <source>
        <dbReference type="ARBA" id="ARBA00022483"/>
    </source>
</evidence>
<dbReference type="AlphaFoldDB" id="A0A8S2HQK2"/>
<dbReference type="Gene3D" id="1.20.5.580">
    <property type="entry name" value="Single Helix bin"/>
    <property type="match status" value="1"/>
</dbReference>
<dbReference type="InterPro" id="IPR008849">
    <property type="entry name" value="Synaphin"/>
</dbReference>
<proteinExistence type="inferred from homology"/>
<feature type="region of interest" description="Disordered" evidence="5">
    <location>
        <begin position="18"/>
        <end position="116"/>
    </location>
</feature>
<comment type="caution">
    <text evidence="7">The sequence shown here is derived from an EMBL/GenBank/DDBJ whole genome shotgun (WGS) entry which is preliminary data.</text>
</comment>